<reference evidence="4" key="1">
    <citation type="submission" date="2016-11" db="UniProtKB">
        <authorList>
            <consortium name="WormBaseParasite"/>
        </authorList>
    </citation>
    <scope>IDENTIFICATION</scope>
</reference>
<evidence type="ECO:0000313" key="4">
    <source>
        <dbReference type="WBParaSite" id="Hba_20007"/>
    </source>
</evidence>
<evidence type="ECO:0000259" key="2">
    <source>
        <dbReference type="Pfam" id="PF19439"/>
    </source>
</evidence>
<feature type="domain" description="CLEC16A/TT9 C-terminal" evidence="2">
    <location>
        <begin position="18"/>
        <end position="323"/>
    </location>
</feature>
<accession>A0A1I7XQD5</accession>
<dbReference type="GO" id="GO:1901096">
    <property type="term" value="P:regulation of autophagosome maturation"/>
    <property type="evidence" value="ECO:0007669"/>
    <property type="project" value="TreeGrafter"/>
</dbReference>
<feature type="region of interest" description="Disordered" evidence="1">
    <location>
        <begin position="335"/>
        <end position="368"/>
    </location>
</feature>
<evidence type="ECO:0000313" key="3">
    <source>
        <dbReference type="Proteomes" id="UP000095283"/>
    </source>
</evidence>
<proteinExistence type="predicted"/>
<dbReference type="AlphaFoldDB" id="A0A1I7XQD5"/>
<feature type="compositionally biased region" description="Low complexity" evidence="1">
    <location>
        <begin position="337"/>
        <end position="353"/>
    </location>
</feature>
<dbReference type="Pfam" id="PF19439">
    <property type="entry name" value="CLEC16A_C"/>
    <property type="match status" value="1"/>
</dbReference>
<protein>
    <submittedName>
        <fullName evidence="4">CLEC16A_C domain-containing protein</fullName>
    </submittedName>
</protein>
<keyword evidence="3" id="KW-1185">Reference proteome</keyword>
<dbReference type="GO" id="GO:0005794">
    <property type="term" value="C:Golgi apparatus"/>
    <property type="evidence" value="ECO:0007669"/>
    <property type="project" value="TreeGrafter"/>
</dbReference>
<dbReference type="GO" id="GO:0007034">
    <property type="term" value="P:vacuolar transport"/>
    <property type="evidence" value="ECO:0007669"/>
    <property type="project" value="TreeGrafter"/>
</dbReference>
<sequence length="368" mass="41222">MQMQIPKISKEAGILCDYRIIEIILSIVEAAAKEESRLRPVTLELACLVLRQILLTIDHDQIHISITEKATHVLSSFVNRLGSYVNSENLFLEWFEDEYTDFEVSHIKLDTIGYEMLLPPCNTAMSGLPLNKRLPSGFEERIRTLIQFYLHIRKLEKDMSGEIDTELPLKVGSDKAVEIGDCINLNNSDLLSCMVVLNKHERLSRFLVTDRLQLILVEPDSRKAGWAIVRFVGLLQDTQITGDPSDSRALHIVVEGQLSRMKRRQAILTAKFVFDDHIRCMAAKQRLSKGRQTARSLKLQVICDVLGIQRSGTMSPQVNPFRIVKGCAPGSVRKQVGSSLLTPSSSSQGSINSIPDDPQPIAGGIRHI</sequence>
<dbReference type="GO" id="GO:0005770">
    <property type="term" value="C:late endosome"/>
    <property type="evidence" value="ECO:0007669"/>
    <property type="project" value="TreeGrafter"/>
</dbReference>
<organism evidence="3 4">
    <name type="scientific">Heterorhabditis bacteriophora</name>
    <name type="common">Entomopathogenic nematode worm</name>
    <dbReference type="NCBI Taxonomy" id="37862"/>
    <lineage>
        <taxon>Eukaryota</taxon>
        <taxon>Metazoa</taxon>
        <taxon>Ecdysozoa</taxon>
        <taxon>Nematoda</taxon>
        <taxon>Chromadorea</taxon>
        <taxon>Rhabditida</taxon>
        <taxon>Rhabditina</taxon>
        <taxon>Rhabditomorpha</taxon>
        <taxon>Strongyloidea</taxon>
        <taxon>Heterorhabditidae</taxon>
        <taxon>Heterorhabditis</taxon>
    </lineage>
</organism>
<dbReference type="WBParaSite" id="Hba_20007">
    <property type="protein sequence ID" value="Hba_20007"/>
    <property type="gene ID" value="Hba_20007"/>
</dbReference>
<dbReference type="PANTHER" id="PTHR21481">
    <property type="entry name" value="PROTEIN CLEC16A"/>
    <property type="match status" value="1"/>
</dbReference>
<dbReference type="GO" id="GO:0016197">
    <property type="term" value="P:endosomal transport"/>
    <property type="evidence" value="ECO:0007669"/>
    <property type="project" value="TreeGrafter"/>
</dbReference>
<evidence type="ECO:0000256" key="1">
    <source>
        <dbReference type="SAM" id="MobiDB-lite"/>
    </source>
</evidence>
<dbReference type="InterPro" id="IPR045820">
    <property type="entry name" value="CLEC16A/TT9_C"/>
</dbReference>
<dbReference type="PANTHER" id="PTHR21481:SF0">
    <property type="entry name" value="PROTEIN CLEC16A"/>
    <property type="match status" value="1"/>
</dbReference>
<dbReference type="Proteomes" id="UP000095283">
    <property type="component" value="Unplaced"/>
</dbReference>
<dbReference type="InterPro" id="IPR039272">
    <property type="entry name" value="CLEC16A/TT9"/>
</dbReference>
<name>A0A1I7XQD5_HETBA</name>